<dbReference type="EMBL" id="PDET01000011">
    <property type="protein sequence ID" value="PRD14398.1"/>
    <property type="molecule type" value="Genomic_DNA"/>
</dbReference>
<dbReference type="PROSITE" id="PS51257">
    <property type="entry name" value="PROKAR_LIPOPROTEIN"/>
    <property type="match status" value="1"/>
</dbReference>
<dbReference type="RefSeq" id="WP_105593762.1">
    <property type="nucleotide sequence ID" value="NZ_PDET01000011.1"/>
</dbReference>
<protein>
    <submittedName>
        <fullName evidence="2">Uncharacterized protein</fullName>
    </submittedName>
</protein>
<feature type="compositionally biased region" description="Low complexity" evidence="1">
    <location>
        <begin position="71"/>
        <end position="102"/>
    </location>
</feature>
<gene>
    <name evidence="2" type="ORF">CQW29_16180</name>
</gene>
<feature type="region of interest" description="Disordered" evidence="1">
    <location>
        <begin position="71"/>
        <end position="144"/>
    </location>
</feature>
<keyword evidence="3" id="KW-1185">Reference proteome</keyword>
<feature type="compositionally biased region" description="Low complexity" evidence="1">
    <location>
        <begin position="113"/>
        <end position="144"/>
    </location>
</feature>
<evidence type="ECO:0000313" key="3">
    <source>
        <dbReference type="Proteomes" id="UP000239181"/>
    </source>
</evidence>
<comment type="caution">
    <text evidence="2">The sequence shown here is derived from an EMBL/GenBank/DDBJ whole genome shotgun (WGS) entry which is preliminary data.</text>
</comment>
<dbReference type="OrthoDB" id="6505269at2"/>
<organism evidence="2 3">
    <name type="scientific">Pantoea coffeiphila</name>
    <dbReference type="NCBI Taxonomy" id="1465635"/>
    <lineage>
        <taxon>Bacteria</taxon>
        <taxon>Pseudomonadati</taxon>
        <taxon>Pseudomonadota</taxon>
        <taxon>Gammaproteobacteria</taxon>
        <taxon>Enterobacterales</taxon>
        <taxon>Erwiniaceae</taxon>
        <taxon>Pantoea</taxon>
    </lineage>
</organism>
<evidence type="ECO:0000313" key="2">
    <source>
        <dbReference type="EMBL" id="PRD14398.1"/>
    </source>
</evidence>
<accession>A0A2S9I9D6</accession>
<evidence type="ECO:0000256" key="1">
    <source>
        <dbReference type="SAM" id="MobiDB-lite"/>
    </source>
</evidence>
<dbReference type="Proteomes" id="UP000239181">
    <property type="component" value="Unassembled WGS sequence"/>
</dbReference>
<dbReference type="AlphaFoldDB" id="A0A2S9I9D6"/>
<reference evidence="2 3" key="1">
    <citation type="submission" date="2017-10" db="EMBL/GenBank/DDBJ databases">
        <title>Draft genome of two endophytic bacteria isolated from 'guarana' Paullinia cupana (Mart.) Ducke.</title>
        <authorList>
            <person name="Siqueira K.A."/>
            <person name="Liotti R.G."/>
            <person name="Mendes T.A."/>
            <person name="Soares M.A."/>
        </authorList>
    </citation>
    <scope>NUCLEOTIDE SEQUENCE [LARGE SCALE GENOMIC DNA]</scope>
    <source>
        <strain evidence="2 3">342</strain>
    </source>
</reference>
<name>A0A2S9I9D6_9GAMM</name>
<feature type="compositionally biased region" description="Low complexity" evidence="1">
    <location>
        <begin position="184"/>
        <end position="213"/>
    </location>
</feature>
<proteinExistence type="predicted"/>
<sequence length="336" mass="32634">MFTRSTLTVIVAAGILTGCAPQSSGTASISAIDEGSPAAAQASSVYVNTTHIQDQTVAAVDSSVTQAQNQTASTASTASTGTQANSSPATASTSGSADAGAGKPASAGSQTPSTQTETATAQNAAADTASASTQTTAADASNAPAQSTAATSATAAATTAAPSASADSSTAQASAAPATSTVTANAQAQGATTATSTASTPAAPADSAPTETAGITPPIVPVVTTAAQMQTDPVNKPPAQSVIHVYHALTKTDDGSSIILTVDGKEAGVLKRGEVTSLSVAPGKHKLGGYVRTLFGMGRVTIPALDITTSSWAATKISYAVTKDKPGFTLTKKGNS</sequence>
<feature type="region of interest" description="Disordered" evidence="1">
    <location>
        <begin position="184"/>
        <end position="217"/>
    </location>
</feature>